<accession>A0ABT1PD72</accession>
<dbReference type="Proteomes" id="UP001206206">
    <property type="component" value="Unassembled WGS sequence"/>
</dbReference>
<feature type="compositionally biased region" description="Basic and acidic residues" evidence="1">
    <location>
        <begin position="98"/>
        <end position="111"/>
    </location>
</feature>
<dbReference type="RefSeq" id="WP_255928282.1">
    <property type="nucleotide sequence ID" value="NZ_JANFNH010000014.1"/>
</dbReference>
<proteinExistence type="predicted"/>
<keyword evidence="3" id="KW-1185">Reference proteome</keyword>
<dbReference type="Gene3D" id="3.10.450.50">
    <property type="match status" value="1"/>
</dbReference>
<evidence type="ECO:0000313" key="2">
    <source>
        <dbReference type="EMBL" id="MCQ4043314.1"/>
    </source>
</evidence>
<gene>
    <name evidence="2" type="ORF">NON19_15090</name>
</gene>
<comment type="caution">
    <text evidence="2">The sequence shown here is derived from an EMBL/GenBank/DDBJ whole genome shotgun (WGS) entry which is preliminary data.</text>
</comment>
<organism evidence="2 3">
    <name type="scientific">Streptantibioticus rubrisoli</name>
    <dbReference type="NCBI Taxonomy" id="1387313"/>
    <lineage>
        <taxon>Bacteria</taxon>
        <taxon>Bacillati</taxon>
        <taxon>Actinomycetota</taxon>
        <taxon>Actinomycetes</taxon>
        <taxon>Kitasatosporales</taxon>
        <taxon>Streptomycetaceae</taxon>
        <taxon>Streptantibioticus</taxon>
    </lineage>
</organism>
<evidence type="ECO:0000313" key="3">
    <source>
        <dbReference type="Proteomes" id="UP001206206"/>
    </source>
</evidence>
<reference evidence="2 3" key="1">
    <citation type="submission" date="2022-06" db="EMBL/GenBank/DDBJ databases">
        <title>Draft genome sequence of type strain Streptomyces rubrisoli DSM 42083.</title>
        <authorList>
            <person name="Duangmal K."/>
            <person name="Klaysubun C."/>
        </authorList>
    </citation>
    <scope>NUCLEOTIDE SEQUENCE [LARGE SCALE GENOMIC DNA]</scope>
    <source>
        <strain evidence="2 3">DSM 42083</strain>
    </source>
</reference>
<name>A0ABT1PD72_9ACTN</name>
<sequence>MGGRLTGWLTDFQVSVGHYAKNIVEPWKDLEMHEDVVVEGADAVTIRFRVEATHIGEFLGVEPTGRRISFDAIRIVKARDGKVTRGWAQLDLRGAHRQLTDGRTRNTERGTRNAGTATGPRREAVGPRPSWGRRSGPTRPRDPSVSSADLQMPHLRWAEEGGVRETSV</sequence>
<feature type="compositionally biased region" description="Basic and acidic residues" evidence="1">
    <location>
        <begin position="156"/>
        <end position="168"/>
    </location>
</feature>
<dbReference type="InterPro" id="IPR032710">
    <property type="entry name" value="NTF2-like_dom_sf"/>
</dbReference>
<feature type="region of interest" description="Disordered" evidence="1">
    <location>
        <begin position="98"/>
        <end position="168"/>
    </location>
</feature>
<evidence type="ECO:0000256" key="1">
    <source>
        <dbReference type="SAM" id="MobiDB-lite"/>
    </source>
</evidence>
<dbReference type="Pfam" id="PF07366">
    <property type="entry name" value="SnoaL"/>
    <property type="match status" value="1"/>
</dbReference>
<protein>
    <submittedName>
        <fullName evidence="2">Ester cyclase</fullName>
    </submittedName>
</protein>
<dbReference type="EMBL" id="JANFNH010000014">
    <property type="protein sequence ID" value="MCQ4043314.1"/>
    <property type="molecule type" value="Genomic_DNA"/>
</dbReference>
<dbReference type="SUPFAM" id="SSF54427">
    <property type="entry name" value="NTF2-like"/>
    <property type="match status" value="1"/>
</dbReference>
<dbReference type="InterPro" id="IPR009959">
    <property type="entry name" value="Cyclase_SnoaL-like"/>
</dbReference>